<accession>A0ABU0ANS3</accession>
<dbReference type="RefSeq" id="WP_307478425.1">
    <property type="nucleotide sequence ID" value="NZ_JAUSUB010000030.1"/>
</dbReference>
<evidence type="ECO:0000256" key="1">
    <source>
        <dbReference type="SAM" id="Phobius"/>
    </source>
</evidence>
<keyword evidence="1" id="KW-0812">Transmembrane</keyword>
<keyword evidence="1" id="KW-1133">Transmembrane helix</keyword>
<name>A0ABU0ANS3_9BACI</name>
<feature type="transmembrane region" description="Helical" evidence="1">
    <location>
        <begin position="7"/>
        <end position="27"/>
    </location>
</feature>
<sequence length="66" mass="7273">MKDKFRYFLSLTILGAVGVPVMVWNYINAGWSALSSIVVLVNSSLLIVGLVGLIVLKKKKSAKHER</sequence>
<organism evidence="2 3">
    <name type="scientific">Cytobacillus purgationiresistens</name>
    <dbReference type="NCBI Taxonomy" id="863449"/>
    <lineage>
        <taxon>Bacteria</taxon>
        <taxon>Bacillati</taxon>
        <taxon>Bacillota</taxon>
        <taxon>Bacilli</taxon>
        <taxon>Bacillales</taxon>
        <taxon>Bacillaceae</taxon>
        <taxon>Cytobacillus</taxon>
    </lineage>
</organism>
<keyword evidence="1" id="KW-0472">Membrane</keyword>
<comment type="caution">
    <text evidence="2">The sequence shown here is derived from an EMBL/GenBank/DDBJ whole genome shotgun (WGS) entry which is preliminary data.</text>
</comment>
<feature type="transmembrane region" description="Helical" evidence="1">
    <location>
        <begin position="33"/>
        <end position="56"/>
    </location>
</feature>
<dbReference type="Proteomes" id="UP001238088">
    <property type="component" value="Unassembled WGS sequence"/>
</dbReference>
<protein>
    <submittedName>
        <fullName evidence="2">Uncharacterized protein</fullName>
    </submittedName>
</protein>
<keyword evidence="3" id="KW-1185">Reference proteome</keyword>
<dbReference type="EMBL" id="JAUSUB010000030">
    <property type="protein sequence ID" value="MDQ0272912.1"/>
    <property type="molecule type" value="Genomic_DNA"/>
</dbReference>
<reference evidence="2 3" key="1">
    <citation type="submission" date="2023-07" db="EMBL/GenBank/DDBJ databases">
        <title>Genomic Encyclopedia of Type Strains, Phase IV (KMG-IV): sequencing the most valuable type-strain genomes for metagenomic binning, comparative biology and taxonomic classification.</title>
        <authorList>
            <person name="Goeker M."/>
        </authorList>
    </citation>
    <scope>NUCLEOTIDE SEQUENCE [LARGE SCALE GENOMIC DNA]</scope>
    <source>
        <strain evidence="2 3">DSM 23494</strain>
    </source>
</reference>
<evidence type="ECO:0000313" key="2">
    <source>
        <dbReference type="EMBL" id="MDQ0272912.1"/>
    </source>
</evidence>
<evidence type="ECO:0000313" key="3">
    <source>
        <dbReference type="Proteomes" id="UP001238088"/>
    </source>
</evidence>
<gene>
    <name evidence="2" type="ORF">J2S17_004805</name>
</gene>
<proteinExistence type="predicted"/>